<name>A0A9P8Q1Z2_WICPI</name>
<reference evidence="12" key="1">
    <citation type="journal article" date="2021" name="Open Biol.">
        <title>Shared evolutionary footprints suggest mitochondrial oxidative damage underlies multiple complex I losses in fungi.</title>
        <authorList>
            <person name="Schikora-Tamarit M.A."/>
            <person name="Marcet-Houben M."/>
            <person name="Nosek J."/>
            <person name="Gabaldon T."/>
        </authorList>
    </citation>
    <scope>NUCLEOTIDE SEQUENCE</scope>
    <source>
        <strain evidence="12">CBS2887</strain>
    </source>
</reference>
<feature type="transmembrane region" description="Helical" evidence="11">
    <location>
        <begin position="560"/>
        <end position="581"/>
    </location>
</feature>
<evidence type="ECO:0000256" key="3">
    <source>
        <dbReference type="ARBA" id="ARBA00008695"/>
    </source>
</evidence>
<evidence type="ECO:0000256" key="2">
    <source>
        <dbReference type="ARBA" id="ARBA00004687"/>
    </source>
</evidence>
<evidence type="ECO:0008006" key="14">
    <source>
        <dbReference type="Google" id="ProtNLM"/>
    </source>
</evidence>
<keyword evidence="6 11" id="KW-0812">Transmembrane</keyword>
<feature type="transmembrane region" description="Helical" evidence="11">
    <location>
        <begin position="828"/>
        <end position="844"/>
    </location>
</feature>
<evidence type="ECO:0000256" key="8">
    <source>
        <dbReference type="ARBA" id="ARBA00022989"/>
    </source>
</evidence>
<dbReference type="Pfam" id="PF01663">
    <property type="entry name" value="Phosphodiest"/>
    <property type="match status" value="1"/>
</dbReference>
<dbReference type="InterPro" id="IPR037675">
    <property type="entry name" value="PIG-O_N"/>
</dbReference>
<feature type="transmembrane region" description="Helical" evidence="11">
    <location>
        <begin position="588"/>
        <end position="605"/>
    </location>
</feature>
<evidence type="ECO:0000313" key="12">
    <source>
        <dbReference type="EMBL" id="KAH3682417.1"/>
    </source>
</evidence>
<keyword evidence="7" id="KW-0256">Endoplasmic reticulum</keyword>
<dbReference type="Gene3D" id="3.40.720.10">
    <property type="entry name" value="Alkaline Phosphatase, subunit A"/>
    <property type="match status" value="1"/>
</dbReference>
<evidence type="ECO:0000256" key="10">
    <source>
        <dbReference type="ARBA" id="ARBA00023180"/>
    </source>
</evidence>
<evidence type="ECO:0000256" key="11">
    <source>
        <dbReference type="SAM" id="Phobius"/>
    </source>
</evidence>
<reference evidence="12" key="2">
    <citation type="submission" date="2021-01" db="EMBL/GenBank/DDBJ databases">
        <authorList>
            <person name="Schikora-Tamarit M.A."/>
        </authorList>
    </citation>
    <scope>NUCLEOTIDE SEQUENCE</scope>
    <source>
        <strain evidence="12">CBS2887</strain>
    </source>
</reference>
<gene>
    <name evidence="12" type="ORF">WICPIJ_006603</name>
</gene>
<organism evidence="12 13">
    <name type="scientific">Wickerhamomyces pijperi</name>
    <name type="common">Yeast</name>
    <name type="synonym">Pichia pijperi</name>
    <dbReference type="NCBI Taxonomy" id="599730"/>
    <lineage>
        <taxon>Eukaryota</taxon>
        <taxon>Fungi</taxon>
        <taxon>Dikarya</taxon>
        <taxon>Ascomycota</taxon>
        <taxon>Saccharomycotina</taxon>
        <taxon>Saccharomycetes</taxon>
        <taxon>Phaffomycetales</taxon>
        <taxon>Wickerhamomycetaceae</taxon>
        <taxon>Wickerhamomyces</taxon>
    </lineage>
</organism>
<dbReference type="AlphaFoldDB" id="A0A9P8Q1Z2"/>
<accession>A0A9P8Q1Z2</accession>
<evidence type="ECO:0000256" key="1">
    <source>
        <dbReference type="ARBA" id="ARBA00004477"/>
    </source>
</evidence>
<feature type="transmembrane region" description="Helical" evidence="11">
    <location>
        <begin position="919"/>
        <end position="938"/>
    </location>
</feature>
<feature type="transmembrane region" description="Helical" evidence="11">
    <location>
        <begin position="783"/>
        <end position="816"/>
    </location>
</feature>
<dbReference type="EMBL" id="JAEUBG010003692">
    <property type="protein sequence ID" value="KAH3682417.1"/>
    <property type="molecule type" value="Genomic_DNA"/>
</dbReference>
<evidence type="ECO:0000256" key="4">
    <source>
        <dbReference type="ARBA" id="ARBA00022502"/>
    </source>
</evidence>
<dbReference type="SUPFAM" id="SSF53649">
    <property type="entry name" value="Alkaline phosphatase-like"/>
    <property type="match status" value="1"/>
</dbReference>
<dbReference type="Proteomes" id="UP000774326">
    <property type="component" value="Unassembled WGS sequence"/>
</dbReference>
<sequence>MSTITDQPPDAEEVHKRLMSNNRSSRATKNQVRFSKLRLASVLYTILFLSIAILQFIALGFFTKGFLLSRQVLDNHSSLTDDVFSNSGAEQLRNFDKAVFVIIDALRFDFVIPDPHSDKPYHNHLTLPYELTSKYPGQSVLLKFLADPPTTTLQRLKGLTTGSLPTFVDAGSNFDGDVIDEDNFIKQLYSNGKLTSFVGDDTWQAVFGPFLNQSRPYDSLNVWDLHTVDNGVIEHLLPQLETSEWDVLVGHLLGVDHCGHRYGPDHYAMKDKQLQMNEFLGNIIDKLDEDTLLVVFGDHGMDRTGNHGGDSQDELEAALWMYSKKPQSFQSLSQGNYDITGNGKNYRAVNQIDLVPTFSLLFGLPIPFNSLGAPIHEAFANDEDFKLANHLTVQQIQRYRNHSSSLKDDKQINAQYEKLMSSFESSAPETYNAAFTEYQTLSLERCKDLWARFDMFSITVGISLFFISVLILIIYFKLIPSVVGTQLSEEIVPAIVAMSLLSTVIFSSVSLVLKPGFISMGWVSLLGVAVGIIVGFFIPVFDRYSPLWLIRTSMDKVRGFWSLLGMLFIFVHCAIFASNSFTIWEDRILAHLLSTFGFIALLKSLQARSKVDRVMGVYHSVAFMVITRVTSLVSVCREEQGDSCVPTFGIPWWVVSLLCVNALILPEIIKGFYNISASYHSAAPLWNSFFRAMLFMIALYWGLEYIERNQSIIEIPLIQHLQLSSVHFAKFTIARIVAGITLLAANYAWSRGPLCVRLDIKHNETSSKEACIMGYHNVYGSEYFLLVINFLSAIMLFTKPMGQLVIFGFVFQLLGFLELTKILEIRENLISPVVMGLLGGYYFFPTGHQATIPSINWEIGFSLVESIIFPLTHIPITLNTFGSFILVALSMPLLTFWRIPPSSKPISLYARIAENCGTLLTYQSVVTLTSLIFATVFRRHLMVWKIFAPRFMFASMVQIVINVVLIVIVIGFGSGGLIVQITRIFG</sequence>
<keyword evidence="9 11" id="KW-0472">Membrane</keyword>
<comment type="subcellular location">
    <subcellularLocation>
        <location evidence="1">Endoplasmic reticulum membrane</location>
        <topology evidence="1">Multi-pass membrane protein</topology>
    </subcellularLocation>
</comment>
<comment type="pathway">
    <text evidence="2">Glycolipid biosynthesis; glycosylphosphatidylinositol-anchor biosynthesis.</text>
</comment>
<protein>
    <recommendedName>
        <fullName evidence="14">GPI ethanolamine phosphate transferase 3</fullName>
    </recommendedName>
</protein>
<feature type="transmembrane region" description="Helical" evidence="11">
    <location>
        <begin position="491"/>
        <end position="513"/>
    </location>
</feature>
<evidence type="ECO:0000256" key="6">
    <source>
        <dbReference type="ARBA" id="ARBA00022692"/>
    </source>
</evidence>
<feature type="transmembrane region" description="Helical" evidence="11">
    <location>
        <begin position="689"/>
        <end position="706"/>
    </location>
</feature>
<dbReference type="InterPro" id="IPR017850">
    <property type="entry name" value="Alkaline_phosphatase_core_sf"/>
</dbReference>
<evidence type="ECO:0000256" key="7">
    <source>
        <dbReference type="ARBA" id="ARBA00022824"/>
    </source>
</evidence>
<evidence type="ECO:0000256" key="5">
    <source>
        <dbReference type="ARBA" id="ARBA00022679"/>
    </source>
</evidence>
<keyword evidence="4" id="KW-0337">GPI-anchor biosynthesis</keyword>
<proteinExistence type="inferred from homology"/>
<keyword evidence="5" id="KW-0808">Transferase</keyword>
<evidence type="ECO:0000313" key="13">
    <source>
        <dbReference type="Proteomes" id="UP000774326"/>
    </source>
</evidence>
<dbReference type="PANTHER" id="PTHR23071:SF1">
    <property type="entry name" value="GPI ETHANOLAMINE PHOSPHATE TRANSFERASE 3"/>
    <property type="match status" value="1"/>
</dbReference>
<feature type="transmembrane region" description="Helical" evidence="11">
    <location>
        <begin position="648"/>
        <end position="669"/>
    </location>
</feature>
<feature type="transmembrane region" description="Helical" evidence="11">
    <location>
        <begin position="455"/>
        <end position="479"/>
    </location>
</feature>
<dbReference type="GO" id="GO:0005789">
    <property type="term" value="C:endoplasmic reticulum membrane"/>
    <property type="evidence" value="ECO:0007669"/>
    <property type="project" value="UniProtKB-SubCell"/>
</dbReference>
<keyword evidence="8 11" id="KW-1133">Transmembrane helix</keyword>
<dbReference type="PANTHER" id="PTHR23071">
    <property type="entry name" value="PHOSPHATIDYLINOSITOL GLYCAN"/>
    <property type="match status" value="1"/>
</dbReference>
<dbReference type="GO" id="GO:0051377">
    <property type="term" value="F:mannose-ethanolamine phosphotransferase activity"/>
    <property type="evidence" value="ECO:0007669"/>
    <property type="project" value="InterPro"/>
</dbReference>
<dbReference type="InterPro" id="IPR002591">
    <property type="entry name" value="Phosphodiest/P_Trfase"/>
</dbReference>
<dbReference type="InterPro" id="IPR039524">
    <property type="entry name" value="PIGO/GPI13"/>
</dbReference>
<feature type="transmembrane region" description="Helical" evidence="11">
    <location>
        <begin position="520"/>
        <end position="540"/>
    </location>
</feature>
<dbReference type="GO" id="GO:0006506">
    <property type="term" value="P:GPI anchor biosynthetic process"/>
    <property type="evidence" value="ECO:0007669"/>
    <property type="project" value="UniProtKB-KW"/>
</dbReference>
<dbReference type="CDD" id="cd16023">
    <property type="entry name" value="GPI_EPT_3"/>
    <property type="match status" value="1"/>
</dbReference>
<comment type="caution">
    <text evidence="12">The sequence shown here is derived from an EMBL/GenBank/DDBJ whole genome shotgun (WGS) entry which is preliminary data.</text>
</comment>
<feature type="transmembrane region" description="Helical" evidence="11">
    <location>
        <begin position="959"/>
        <end position="981"/>
    </location>
</feature>
<feature type="transmembrane region" description="Helical" evidence="11">
    <location>
        <begin position="42"/>
        <end position="62"/>
    </location>
</feature>
<keyword evidence="13" id="KW-1185">Reference proteome</keyword>
<dbReference type="OrthoDB" id="272139at2759"/>
<keyword evidence="10" id="KW-0325">Glycoprotein</keyword>
<comment type="similarity">
    <text evidence="3">Belongs to the PIGG/PIGN/PIGO family. PIGO subfamily.</text>
</comment>
<evidence type="ECO:0000256" key="9">
    <source>
        <dbReference type="ARBA" id="ARBA00023136"/>
    </source>
</evidence>